<sequence length="273" mass="30601">MQSVLFTKLFHNHSISEVAEAAKELGFDGIDLLIRPGFQVEPARPEAIPAAIRTLKNAGLSVPMATTDLTDPAQDTTVERLLQTCAEEDVRLIRLGYWKYDPQRGYQSCFDTARRDLDALEVLARKTGTTLLIQLHGGTIHSSGPLTAALLTEHDPKYLGAYSDPGNQSVQEGRENWRLTFDLLQPWLRCIGVKNGGWFPVKYALDGSGQRRWQSDWMGIADGMVPWDEIINHLAATGYNGLLSFHSHYEVPFAQVLEQTRTDLQFVHRLLAK</sequence>
<reference evidence="2" key="1">
    <citation type="submission" date="2020-10" db="EMBL/GenBank/DDBJ databases">
        <title>Taxonomic study of unclassified bacteria belonging to the class Ktedonobacteria.</title>
        <authorList>
            <person name="Yabe S."/>
            <person name="Wang C.M."/>
            <person name="Zheng Y."/>
            <person name="Sakai Y."/>
            <person name="Cavaletti L."/>
            <person name="Monciardini P."/>
            <person name="Donadio S."/>
        </authorList>
    </citation>
    <scope>NUCLEOTIDE SEQUENCE</scope>
    <source>
        <strain evidence="2">ID150040</strain>
    </source>
</reference>
<comment type="caution">
    <text evidence="2">The sequence shown here is derived from an EMBL/GenBank/DDBJ whole genome shotgun (WGS) entry which is preliminary data.</text>
</comment>
<dbReference type="RefSeq" id="WP_220201343.1">
    <property type="nucleotide sequence ID" value="NZ_BNJK01000001.1"/>
</dbReference>
<dbReference type="Pfam" id="PF01261">
    <property type="entry name" value="AP_endonuc_2"/>
    <property type="match status" value="1"/>
</dbReference>
<dbReference type="InterPro" id="IPR050312">
    <property type="entry name" value="IolE/XylAMocC-like"/>
</dbReference>
<dbReference type="Proteomes" id="UP000597444">
    <property type="component" value="Unassembled WGS sequence"/>
</dbReference>
<name>A0A8J3ID67_9CHLR</name>
<keyword evidence="3" id="KW-1185">Reference proteome</keyword>
<accession>A0A8J3ID67</accession>
<dbReference type="InterPro" id="IPR036237">
    <property type="entry name" value="Xyl_isomerase-like_sf"/>
</dbReference>
<evidence type="ECO:0000259" key="1">
    <source>
        <dbReference type="Pfam" id="PF01261"/>
    </source>
</evidence>
<dbReference type="PANTHER" id="PTHR12110">
    <property type="entry name" value="HYDROXYPYRUVATE ISOMERASE"/>
    <property type="match status" value="1"/>
</dbReference>
<gene>
    <name evidence="2" type="ORF">KSF_004210</name>
</gene>
<protein>
    <recommendedName>
        <fullName evidence="1">Xylose isomerase-like TIM barrel domain-containing protein</fullName>
    </recommendedName>
</protein>
<dbReference type="EMBL" id="BNJK01000001">
    <property type="protein sequence ID" value="GHO90373.1"/>
    <property type="molecule type" value="Genomic_DNA"/>
</dbReference>
<dbReference type="InterPro" id="IPR013022">
    <property type="entry name" value="Xyl_isomerase-like_TIM-brl"/>
</dbReference>
<evidence type="ECO:0000313" key="2">
    <source>
        <dbReference type="EMBL" id="GHO90373.1"/>
    </source>
</evidence>
<dbReference type="SUPFAM" id="SSF51658">
    <property type="entry name" value="Xylose isomerase-like"/>
    <property type="match status" value="1"/>
</dbReference>
<feature type="domain" description="Xylose isomerase-like TIM barrel" evidence="1">
    <location>
        <begin position="20"/>
        <end position="265"/>
    </location>
</feature>
<organism evidence="2 3">
    <name type="scientific">Reticulibacter mediterranei</name>
    <dbReference type="NCBI Taxonomy" id="2778369"/>
    <lineage>
        <taxon>Bacteria</taxon>
        <taxon>Bacillati</taxon>
        <taxon>Chloroflexota</taxon>
        <taxon>Ktedonobacteria</taxon>
        <taxon>Ktedonobacterales</taxon>
        <taxon>Reticulibacteraceae</taxon>
        <taxon>Reticulibacter</taxon>
    </lineage>
</organism>
<evidence type="ECO:0000313" key="3">
    <source>
        <dbReference type="Proteomes" id="UP000597444"/>
    </source>
</evidence>
<proteinExistence type="predicted"/>
<dbReference type="Gene3D" id="3.20.20.150">
    <property type="entry name" value="Divalent-metal-dependent TIM barrel enzymes"/>
    <property type="match status" value="1"/>
</dbReference>
<dbReference type="AlphaFoldDB" id="A0A8J3ID67"/>